<accession>A0A0F9JUH2</accession>
<sequence>MKYLKYLWYVIRHKYFVFMECVKEGIVWRGIAHDLSKLRPAEFFPYANFFYGNNKPKRDKTGYYKPTDTGDISFNFAWLLHQKRNRHHWQWWVLPEDEGGLKILAMPGNDIREMICDWKGASRAQGHKSGTVPEWYKANKHKMSLHRRTRWLVEELLIRMEA</sequence>
<dbReference type="Pfam" id="PF18907">
    <property type="entry name" value="DUF5662"/>
    <property type="match status" value="1"/>
</dbReference>
<dbReference type="AlphaFoldDB" id="A0A0F9JUH2"/>
<organism evidence="1">
    <name type="scientific">marine sediment metagenome</name>
    <dbReference type="NCBI Taxonomy" id="412755"/>
    <lineage>
        <taxon>unclassified sequences</taxon>
        <taxon>metagenomes</taxon>
        <taxon>ecological metagenomes</taxon>
    </lineage>
</organism>
<dbReference type="InterPro" id="IPR043721">
    <property type="entry name" value="DUF5662"/>
</dbReference>
<protein>
    <submittedName>
        <fullName evidence="1">Uncharacterized protein</fullName>
    </submittedName>
</protein>
<comment type="caution">
    <text evidence="1">The sequence shown here is derived from an EMBL/GenBank/DDBJ whole genome shotgun (WGS) entry which is preliminary data.</text>
</comment>
<evidence type="ECO:0000313" key="1">
    <source>
        <dbReference type="EMBL" id="KKM13503.1"/>
    </source>
</evidence>
<dbReference type="EMBL" id="LAZR01015366">
    <property type="protein sequence ID" value="KKM13503.1"/>
    <property type="molecule type" value="Genomic_DNA"/>
</dbReference>
<reference evidence="1" key="1">
    <citation type="journal article" date="2015" name="Nature">
        <title>Complex archaea that bridge the gap between prokaryotes and eukaryotes.</title>
        <authorList>
            <person name="Spang A."/>
            <person name="Saw J.H."/>
            <person name="Jorgensen S.L."/>
            <person name="Zaremba-Niedzwiedzka K."/>
            <person name="Martijn J."/>
            <person name="Lind A.E."/>
            <person name="van Eijk R."/>
            <person name="Schleper C."/>
            <person name="Guy L."/>
            <person name="Ettema T.J."/>
        </authorList>
    </citation>
    <scope>NUCLEOTIDE SEQUENCE</scope>
</reference>
<gene>
    <name evidence="1" type="ORF">LCGC14_1715570</name>
</gene>
<name>A0A0F9JUH2_9ZZZZ</name>
<proteinExistence type="predicted"/>